<gene>
    <name evidence="2" type="ORF">PN36_25185</name>
</gene>
<organism evidence="2 3">
    <name type="scientific">Candidatus Thiomargarita nelsonii</name>
    <dbReference type="NCBI Taxonomy" id="1003181"/>
    <lineage>
        <taxon>Bacteria</taxon>
        <taxon>Pseudomonadati</taxon>
        <taxon>Pseudomonadota</taxon>
        <taxon>Gammaproteobacteria</taxon>
        <taxon>Thiotrichales</taxon>
        <taxon>Thiotrichaceae</taxon>
        <taxon>Thiomargarita</taxon>
    </lineage>
</organism>
<feature type="chain" id="PRO_5020024113" description="Lipoprotein" evidence="1">
    <location>
        <begin position="25"/>
        <end position="247"/>
    </location>
</feature>
<name>A0A4E0RPU8_9GAMM</name>
<proteinExistence type="predicted"/>
<reference evidence="2 3" key="1">
    <citation type="journal article" date="2016" name="Front. Microbiol.">
        <title>Single-Cell (Meta-)Genomics of a Dimorphic Candidatus Thiomargarita nelsonii Reveals Genomic Plasticity.</title>
        <authorList>
            <person name="Flood B.E."/>
            <person name="Fliss P."/>
            <person name="Jones D.S."/>
            <person name="Dick G.J."/>
            <person name="Jain S."/>
            <person name="Kaster A.K."/>
            <person name="Winkel M."/>
            <person name="Mussmann M."/>
            <person name="Bailey J."/>
        </authorList>
    </citation>
    <scope>NUCLEOTIDE SEQUENCE [LARGE SCALE GENOMIC DNA]</scope>
    <source>
        <strain evidence="2">Hydrate Ridge</strain>
    </source>
</reference>
<dbReference type="Proteomes" id="UP000030428">
    <property type="component" value="Unassembled WGS sequence"/>
</dbReference>
<feature type="signal peptide" evidence="1">
    <location>
        <begin position="1"/>
        <end position="24"/>
    </location>
</feature>
<protein>
    <recommendedName>
        <fullName evidence="4">Lipoprotein</fullName>
    </recommendedName>
</protein>
<evidence type="ECO:0000313" key="3">
    <source>
        <dbReference type="Proteomes" id="UP000030428"/>
    </source>
</evidence>
<sequence>MSKLSKITASIIIPFLLTACPSHEQDNSAPVENIKVEQSKQIKYTPAALTDTFKKALRKGTSNKVIFTDPNAFEGLYKKQKFLRRAIKSYEITEEHADLMDKMLEEQYPTITAGFTQQTLKDAVLNSLNKGMNANLVTHRRKPVCIVNLPHDVPVSESERVISLISSIDMGTVKKIMPALYEKFPDLDAILTRISARHESWHCSHIVPKELLIKDYMSPQKKKEVAEKRKRFNFVQEALADRYGLQG</sequence>
<dbReference type="EMBL" id="JSZA02000136">
    <property type="protein sequence ID" value="TGO02434.1"/>
    <property type="molecule type" value="Genomic_DNA"/>
</dbReference>
<accession>A0A4E0RPU8</accession>
<comment type="caution">
    <text evidence="2">The sequence shown here is derived from an EMBL/GenBank/DDBJ whole genome shotgun (WGS) entry which is preliminary data.</text>
</comment>
<evidence type="ECO:0008006" key="4">
    <source>
        <dbReference type="Google" id="ProtNLM"/>
    </source>
</evidence>
<evidence type="ECO:0000313" key="2">
    <source>
        <dbReference type="EMBL" id="TGO02434.1"/>
    </source>
</evidence>
<dbReference type="PROSITE" id="PS51257">
    <property type="entry name" value="PROKAR_LIPOPROTEIN"/>
    <property type="match status" value="1"/>
</dbReference>
<dbReference type="AlphaFoldDB" id="A0A4E0RPU8"/>
<evidence type="ECO:0000256" key="1">
    <source>
        <dbReference type="SAM" id="SignalP"/>
    </source>
</evidence>
<keyword evidence="1" id="KW-0732">Signal</keyword>
<keyword evidence="3" id="KW-1185">Reference proteome</keyword>